<dbReference type="GO" id="GO:0012505">
    <property type="term" value="C:endomembrane system"/>
    <property type="evidence" value="ECO:0007669"/>
    <property type="project" value="UniProtKB-SubCell"/>
</dbReference>
<proteinExistence type="inferred from homology"/>
<evidence type="ECO:0000256" key="8">
    <source>
        <dbReference type="RuleBase" id="RU362101"/>
    </source>
</evidence>
<evidence type="ECO:0000313" key="9">
    <source>
        <dbReference type="EMBL" id="EHC33305.1"/>
    </source>
</evidence>
<dbReference type="Proteomes" id="UP000004906">
    <property type="component" value="Unassembled WGS sequence"/>
</dbReference>
<evidence type="ECO:0000256" key="1">
    <source>
        <dbReference type="ARBA" id="ARBA00004127"/>
    </source>
</evidence>
<evidence type="ECO:0000256" key="2">
    <source>
        <dbReference type="ARBA" id="ARBA00010892"/>
    </source>
</evidence>
<protein>
    <recommendedName>
        <fullName evidence="8">Nickel/cobalt efflux system</fullName>
    </recommendedName>
</protein>
<dbReference type="PANTHER" id="PTHR31611">
    <property type="entry name" value="HIGH-AFFINITY NICKEL TRANSPORT PROTEIN NIC1"/>
    <property type="match status" value="1"/>
</dbReference>
<evidence type="ECO:0000256" key="4">
    <source>
        <dbReference type="ARBA" id="ARBA00022596"/>
    </source>
</evidence>
<evidence type="ECO:0000256" key="6">
    <source>
        <dbReference type="ARBA" id="ARBA00022989"/>
    </source>
</evidence>
<dbReference type="EMBL" id="AFCI01001339">
    <property type="protein sequence ID" value="EHC33305.1"/>
    <property type="molecule type" value="Genomic_DNA"/>
</dbReference>
<evidence type="ECO:0000313" key="10">
    <source>
        <dbReference type="Proteomes" id="UP000004906"/>
    </source>
</evidence>
<feature type="transmembrane region" description="Helical" evidence="8">
    <location>
        <begin position="188"/>
        <end position="208"/>
    </location>
</feature>
<evidence type="ECO:0000256" key="5">
    <source>
        <dbReference type="ARBA" id="ARBA00022692"/>
    </source>
</evidence>
<keyword evidence="7 8" id="KW-0472">Membrane</keyword>
<keyword evidence="4" id="KW-0533">Nickel</keyword>
<organism evidence="9 10">
    <name type="scientific">Salmonella enterica subsp. enterica serovar Adelaide str. A4-669</name>
    <dbReference type="NCBI Taxonomy" id="913063"/>
    <lineage>
        <taxon>Bacteria</taxon>
        <taxon>Pseudomonadati</taxon>
        <taxon>Pseudomonadota</taxon>
        <taxon>Gammaproteobacteria</taxon>
        <taxon>Enterobacterales</taxon>
        <taxon>Enterobacteriaceae</taxon>
        <taxon>Salmonella</taxon>
    </lineage>
</organism>
<name>A0A6C8GJB8_SALET</name>
<sequence length="351" mass="38774">MNNHTKRRGIALTVFLVGVNILAWIWAFCVFHHHAVMLSAAILAYSFGLRHAVDADHIAAIDTVTRKLMQQGKTPLGVGAFFSLGHSTIVVLACLAIVVTSMAFRDRIDVLHVLHQYGSLIVDVLHQYGSLIGTAVSAFFLLAMALLNLFILFNVWRQFRSVTRGESVRAHDEAIPGGLMTRIFQRTFRLVTSSWHMYFVGFLFGLGFDTATEVGLLGISASAANQGLSLWSMMIFPVLFTAGMALVDSLDNFVMVGAYGWAFSHPLRKLYYNMTITAASVIVALAIGGLEALGLIDDALQLSGTFWQTVSTLNDHMGNVGFWVVGAFVLFWLLSLLNYRWRGYDKITLNT</sequence>
<comment type="subcellular location">
    <subcellularLocation>
        <location evidence="8">Cell membrane</location>
        <topology evidence="8">Multi-pass membrane protein</topology>
    </subcellularLocation>
    <subcellularLocation>
        <location evidence="1">Endomembrane system</location>
        <topology evidence="1">Multi-pass membrane protein</topology>
    </subcellularLocation>
</comment>
<dbReference type="InterPro" id="IPR004688">
    <property type="entry name" value="Ni/Co_transpt"/>
</dbReference>
<evidence type="ECO:0000256" key="7">
    <source>
        <dbReference type="ARBA" id="ARBA00023136"/>
    </source>
</evidence>
<dbReference type="Pfam" id="PF03824">
    <property type="entry name" value="NicO"/>
    <property type="match status" value="1"/>
</dbReference>
<feature type="transmembrane region" description="Helical" evidence="8">
    <location>
        <begin position="228"/>
        <end position="250"/>
    </location>
</feature>
<reference evidence="9 10" key="1">
    <citation type="journal article" date="2011" name="BMC Genomics">
        <title>Genome sequencing reveals diversification of virulence factor content and possible host adaptation in distinct subpopulations of Salmonella enterica.</title>
        <authorList>
            <person name="den Bakker H.C."/>
            <person name="Moreno Switt A.I."/>
            <person name="Govoni G."/>
            <person name="Cummings C.A."/>
            <person name="Ranieri M.L."/>
            <person name="Degoricija L."/>
            <person name="Hoelzer K."/>
            <person name="Rodriguez-Rivera L.D."/>
            <person name="Brown S."/>
            <person name="Bolchacova E."/>
            <person name="Furtado M.R."/>
            <person name="Wiedmann M."/>
        </authorList>
    </citation>
    <scope>NUCLEOTIDE SEQUENCE [LARGE SCALE GENOMIC DNA]</scope>
    <source>
        <strain evidence="9 10">A4-669</strain>
    </source>
</reference>
<feature type="transmembrane region" description="Helical" evidence="8">
    <location>
        <begin position="131"/>
        <end position="156"/>
    </location>
</feature>
<dbReference type="InterPro" id="IPR011541">
    <property type="entry name" value="Ni/Co_transpt_high_affinity"/>
</dbReference>
<dbReference type="GO" id="GO:0005886">
    <property type="term" value="C:plasma membrane"/>
    <property type="evidence" value="ECO:0007669"/>
    <property type="project" value="UniProtKB-SubCell"/>
</dbReference>
<comment type="similarity">
    <text evidence="2 8">Belongs to the NiCoT transporter (TC 2.A.52) family.</text>
</comment>
<dbReference type="GO" id="GO:0015099">
    <property type="term" value="F:nickel cation transmembrane transporter activity"/>
    <property type="evidence" value="ECO:0007669"/>
    <property type="project" value="UniProtKB-UniRule"/>
</dbReference>
<feature type="transmembrane region" description="Helical" evidence="8">
    <location>
        <begin position="9"/>
        <end position="28"/>
    </location>
</feature>
<dbReference type="AlphaFoldDB" id="A0A6C8GJB8"/>
<feature type="transmembrane region" description="Helical" evidence="8">
    <location>
        <begin position="270"/>
        <end position="296"/>
    </location>
</feature>
<keyword evidence="6 8" id="KW-1133">Transmembrane helix</keyword>
<dbReference type="NCBIfam" id="TIGR00802">
    <property type="entry name" value="nico"/>
    <property type="match status" value="1"/>
</dbReference>
<keyword evidence="3 8" id="KW-0813">Transport</keyword>
<feature type="transmembrane region" description="Helical" evidence="8">
    <location>
        <begin position="74"/>
        <end position="104"/>
    </location>
</feature>
<dbReference type="PANTHER" id="PTHR31611:SF0">
    <property type="entry name" value="HIGH-AFFINITY NICKEL TRANSPORT PROTEIN NIC1"/>
    <property type="match status" value="1"/>
</dbReference>
<gene>
    <name evidence="9" type="ORF">LTSEADE_3975</name>
</gene>
<comment type="caution">
    <text evidence="9">The sequence shown here is derived from an EMBL/GenBank/DDBJ whole genome shotgun (WGS) entry which is preliminary data.</text>
</comment>
<accession>A0A6C8GJB8</accession>
<keyword evidence="5 8" id="KW-0812">Transmembrane</keyword>
<comment type="function">
    <text evidence="8">Efflux system for nickel and cobalt.</text>
</comment>
<evidence type="ECO:0000256" key="3">
    <source>
        <dbReference type="ARBA" id="ARBA00022448"/>
    </source>
</evidence>
<feature type="transmembrane region" description="Helical" evidence="8">
    <location>
        <begin position="316"/>
        <end position="337"/>
    </location>
</feature>